<dbReference type="FunFam" id="3.40.20.10:FF:000007">
    <property type="entry name" value="Twinfilin-1 isoform 1"/>
    <property type="match status" value="1"/>
</dbReference>
<feature type="region of interest" description="Disordered" evidence="11">
    <location>
        <begin position="2184"/>
        <end position="2217"/>
    </location>
</feature>
<feature type="compositionally biased region" description="Low complexity" evidence="11">
    <location>
        <begin position="1119"/>
        <end position="1133"/>
    </location>
</feature>
<feature type="region of interest" description="Disordered" evidence="11">
    <location>
        <begin position="1759"/>
        <end position="1866"/>
    </location>
</feature>
<dbReference type="SMART" id="SM00321">
    <property type="entry name" value="WSC"/>
    <property type="match status" value="1"/>
</dbReference>
<dbReference type="InterPro" id="IPR003812">
    <property type="entry name" value="Fido"/>
</dbReference>
<dbReference type="Proteomes" id="UP000746612">
    <property type="component" value="Unassembled WGS sequence"/>
</dbReference>
<evidence type="ECO:0000313" key="16">
    <source>
        <dbReference type="Proteomes" id="UP000746612"/>
    </source>
</evidence>
<evidence type="ECO:0000256" key="4">
    <source>
        <dbReference type="ARBA" id="ARBA00022490"/>
    </source>
</evidence>
<evidence type="ECO:0000256" key="5">
    <source>
        <dbReference type="ARBA" id="ARBA00022737"/>
    </source>
</evidence>
<feature type="region of interest" description="Disordered" evidence="11">
    <location>
        <begin position="404"/>
        <end position="424"/>
    </location>
</feature>
<evidence type="ECO:0000256" key="2">
    <source>
        <dbReference type="ARBA" id="ARBA00004544"/>
    </source>
</evidence>
<feature type="domain" description="ADF-H" evidence="13">
    <location>
        <begin position="2059"/>
        <end position="2200"/>
    </location>
</feature>
<accession>A0A9N8RIX3</accession>
<feature type="region of interest" description="Disordered" evidence="11">
    <location>
        <begin position="532"/>
        <end position="554"/>
    </location>
</feature>
<feature type="compositionally biased region" description="Polar residues" evidence="11">
    <location>
        <begin position="1844"/>
        <end position="1855"/>
    </location>
</feature>
<dbReference type="GO" id="GO:0003779">
    <property type="term" value="F:actin binding"/>
    <property type="evidence" value="ECO:0007669"/>
    <property type="project" value="UniProtKB-KW"/>
</dbReference>
<dbReference type="EMBL" id="CAJPIJ010000159">
    <property type="protein sequence ID" value="CAG1996024.1"/>
    <property type="molecule type" value="Genomic_DNA"/>
</dbReference>
<dbReference type="GO" id="GO:0005938">
    <property type="term" value="C:cell cortex"/>
    <property type="evidence" value="ECO:0007669"/>
    <property type="project" value="UniProtKB-SubCell"/>
</dbReference>
<protein>
    <recommendedName>
        <fullName evidence="10">Twinfilin</fullName>
    </recommendedName>
</protein>
<dbReference type="GO" id="GO:0005856">
    <property type="term" value="C:cytoskeleton"/>
    <property type="evidence" value="ECO:0007669"/>
    <property type="project" value="UniProtKB-SubCell"/>
</dbReference>
<dbReference type="InterPro" id="IPR036597">
    <property type="entry name" value="Fido-like_dom_sf"/>
</dbReference>
<keyword evidence="4" id="KW-0963">Cytoplasm</keyword>
<evidence type="ECO:0000256" key="10">
    <source>
        <dbReference type="ARBA" id="ARBA00069496"/>
    </source>
</evidence>
<dbReference type="CDD" id="cd11285">
    <property type="entry name" value="ADF_Twf-N_like"/>
    <property type="match status" value="1"/>
</dbReference>
<dbReference type="PANTHER" id="PTHR37542">
    <property type="entry name" value="HELO DOMAIN-CONTAINING PROTEIN-RELATED"/>
    <property type="match status" value="1"/>
</dbReference>
<dbReference type="Gene3D" id="3.40.20.10">
    <property type="entry name" value="Severin"/>
    <property type="match status" value="2"/>
</dbReference>
<feature type="compositionally biased region" description="Low complexity" evidence="11">
    <location>
        <begin position="1765"/>
        <end position="1777"/>
    </location>
</feature>
<comment type="function">
    <text evidence="9">Actin-binding protein involved in motile and morphological processes. Inhibits actin polymerization, likely by sequestering G-actin.</text>
</comment>
<feature type="compositionally biased region" description="Low complexity" evidence="11">
    <location>
        <begin position="1215"/>
        <end position="1229"/>
    </location>
</feature>
<dbReference type="PROSITE" id="PS51212">
    <property type="entry name" value="WSC"/>
    <property type="match status" value="1"/>
</dbReference>
<comment type="caution">
    <text evidence="15">The sequence shown here is derived from an EMBL/GenBank/DDBJ whole genome shotgun (WGS) entry which is preliminary data.</text>
</comment>
<gene>
    <name evidence="15" type="ORF">MDCFG202_LOCUS409157</name>
</gene>
<feature type="compositionally biased region" description="Acidic residues" evidence="11">
    <location>
        <begin position="2185"/>
        <end position="2196"/>
    </location>
</feature>
<dbReference type="FunFam" id="3.40.20.10:FF:000042">
    <property type="entry name" value="Actin depolymerizing protein"/>
    <property type="match status" value="1"/>
</dbReference>
<name>A0A9N8RIX3_GIBZA</name>
<keyword evidence="5" id="KW-0677">Repeat</keyword>
<sequence>MESFLPLGGFQLPFQKRLSRLYNDTKKSSDFVKEPIQNEEDPQIKALHRKLRIQKDRLVSWGVEWSDPNQTEIDESLSKAGLSEVVGSIMSTIKDTLAEAEPLWLSSKRIIQAPQTGSKDTKPPLIQWDKNHFEDLVNDLTSSIDTLYDLSRTRAAGIPRRSSKTPFKSAAAEDYRPFESTRMQTPQQIDPKTFEHWRPKQGDETSTLRELVYMSKTAYSELTHGTSREPWGPLLLEYATFDSIYASTGIMPPMARFEKLSAGLQQDSQRSPGTWTGLPRLLGYFEDMENSRLGLVYRFPPSFNGVLLERVAKNPSYNLPTLGDILSTPGSEPKLEAKFRLAHNLMNTIFDLHARDITHGNIVPTTVSFCDAASQPGAVKGEVDIRRPLLSSFDLFSEDAPSTSPILSKHPLDPRNAQSSPLANNPDQRVLDLYSLATLLLSVGLWKKLEDIVPETSTSIPDSALEELSIRCGSLYTKAVQACWIAVDDELAGRSSGESLLSSVQVRCSRFLEACCILDGVSGLEERLDKELNPGEATAVPADAPTKMSKDTKDVKDFKPSLKATSEKPMPASVPALGAENVASKVESAVDNEDALDKQSETKMRLYPHVTLAPEVVDRWNKILMPQINHALRHFYRKNPESVEISLESVGPSPQKTQPTVLVVCTSVGKVRAILKKRIGDLFDGTTGFGLKVCRGHVLRSRRQPNSVLRSMAGRSAKGFGEDDMDAINPEYQERPSNGASIGAWIGDRHLPPVSLGGLVIVDDKPYGMTVHHMLDDPDRDFGPSDTLRCSALPDMDWYAQAGDDSTVDDEFGYELSDTESEDYSDSDITSDYDDDEDEDDQEEYNEPGDIPGIEPGCGDGYIVTQPALDDVEEGFYPDPETQDEDHIDTYSVGKVYASSGIRRKQASGLVHEVDWALFKFAHGRLPDDNTIPRVDAKDSSLRPTDVVPSESLPNMEVQCMARTSGLQTGKILPALTSVKIYGRVSPSHAYQVTSGDGEEQESPCKGVPLGIPGDSGAWIVSRDDGQLCGHVLAWSQRKRVAYICPMDVLLQDIADTLEAHEVKLPGGSAVVTSSVYKKQDLVEDDLEDLLEEEQDLPPQLVGSPDPVRATAERRKSPQSDYSSRSSVRSSSSPIRLDTSSDLGGLSNRFEEALSMSGSFGIGHPSDRKRKRKPLGNIFGNDPQPTSDTSSATPSSPFKRNRKRKPLGNLFGNDPQSTSGTSSATPSSPVKRTKLLEDFQKSVRQNWPAMQAVPITIRADSIYRTYATGQDPKTLFGKATRYLQTVKDSRTPKQQAILVERLHESIIHAIFGSNKIERAGLGLDVTVHLCRKILRGEPVPEIEECDPHYELELAELYDLDHTLHHENRQHVLRGHREIVQHVRAFQHIIHHFVVLREDMTEDLIKKTHAILCKGVSIIDPELPEVPSEEYAGKYRDVWVSAGDTTFVAPELVPAKMTEMCADMKKEIDDCEAQGSIDPFSIASKYSLEFVQIHPFEDGNGRMCRMILNAILFRYAGIVVPIGEREEERDEYLDIKVRASEKMEGHGEYATFVLEKGMTSIRWLKRKLRGLPLISYKSHSFFVHFFIMLAHLLIVIFGFAAALCQAAYSSQQPYPEKFKYWGCATVDAAGFSNPVPLPNGVLTPEMCQAACINHLFAAVSPTACRCGDDPNAIKSINEGFCNNPCSEDPYSPMCGGGCSEGESDISNLFVVQAAVIQATETQTELGDPGNQPAPATDFFTVTSSVVLVASAALPWQTSLASTEQDQVPPSSPVTVQQPPESPLPPSAFVPIDPPTTSPGELLDSASTSTAQVPTSLTWTEDEPPTTPVTDPESLSDGSGIMSEFQAESPTSETLVTETGPVPTPSPTVDEVGVSEANQFEISLFVRLSGLLFIAVELQNEFNSLLSSTGTFGLLATIEKESMVPITTIPSKSSSFSDNLSGLEPHLKPDVALYIILRRHEDAPRFIAITYVPDSAKVRQKMLFASTRLTFVRELGTEHFRETIFVTTPEELSVKGFEKHDAHNKLAAPLTEEEQQLGEVKRAEQEAGQGTGHKAIHLSKNFAMPISDEAIAALKEVGEDGGRPVTMLKINPSTEKVELVPEAPTPSGISELTKAISSTEPRFTFYRFTHTHDGAESSPVLFFYTCPSTPGNKSIKFRMMYPLMKRSVLDAAESQAGLTLEKKFEVEDPSEITEESVLEDLHPKTASRQGFSRPKRPGR</sequence>
<evidence type="ECO:0000259" key="14">
    <source>
        <dbReference type="PROSITE" id="PS51459"/>
    </source>
</evidence>
<dbReference type="PROSITE" id="PS51459">
    <property type="entry name" value="FIDO"/>
    <property type="match status" value="1"/>
</dbReference>
<feature type="region of interest" description="Disordered" evidence="11">
    <location>
        <begin position="816"/>
        <end position="854"/>
    </location>
</feature>
<comment type="subunit">
    <text evidence="8">Interacts with G-actin; ADP-actin form.</text>
</comment>
<feature type="domain" description="Fido" evidence="14">
    <location>
        <begin position="1399"/>
        <end position="1554"/>
    </location>
</feature>
<reference evidence="15" key="1">
    <citation type="submission" date="2021-03" db="EMBL/GenBank/DDBJ databases">
        <authorList>
            <person name="Alouane T."/>
            <person name="Langin T."/>
            <person name="Bonhomme L."/>
        </authorList>
    </citation>
    <scope>NUCLEOTIDE SEQUENCE</scope>
    <source>
        <strain evidence="15">MDC_Fg202</strain>
    </source>
</reference>
<evidence type="ECO:0000256" key="9">
    <source>
        <dbReference type="ARBA" id="ARBA00056419"/>
    </source>
</evidence>
<feature type="compositionally biased region" description="Acidic residues" evidence="11">
    <location>
        <begin position="816"/>
        <end position="847"/>
    </location>
</feature>
<dbReference type="SUPFAM" id="SSF140931">
    <property type="entry name" value="Fic-like"/>
    <property type="match status" value="1"/>
</dbReference>
<evidence type="ECO:0000256" key="3">
    <source>
        <dbReference type="ARBA" id="ARBA00009557"/>
    </source>
</evidence>
<evidence type="ECO:0000256" key="8">
    <source>
        <dbReference type="ARBA" id="ARBA00038532"/>
    </source>
</evidence>
<dbReference type="SUPFAM" id="SSF55753">
    <property type="entry name" value="Actin depolymerizing proteins"/>
    <property type="match status" value="2"/>
</dbReference>
<dbReference type="SMART" id="SM00102">
    <property type="entry name" value="ADF"/>
    <property type="match status" value="2"/>
</dbReference>
<evidence type="ECO:0000256" key="11">
    <source>
        <dbReference type="SAM" id="MobiDB-lite"/>
    </source>
</evidence>
<keyword evidence="7" id="KW-0206">Cytoskeleton</keyword>
<dbReference type="CDD" id="cd11284">
    <property type="entry name" value="ADF_Twf-C_like"/>
    <property type="match status" value="1"/>
</dbReference>
<feature type="compositionally biased region" description="Pro residues" evidence="11">
    <location>
        <begin position="1778"/>
        <end position="1795"/>
    </location>
</feature>
<evidence type="ECO:0000259" key="12">
    <source>
        <dbReference type="PROSITE" id="PS51212"/>
    </source>
</evidence>
<evidence type="ECO:0000256" key="1">
    <source>
        <dbReference type="ARBA" id="ARBA00004245"/>
    </source>
</evidence>
<proteinExistence type="inferred from homology"/>
<dbReference type="PROSITE" id="PS51263">
    <property type="entry name" value="ADF_H"/>
    <property type="match status" value="2"/>
</dbReference>
<dbReference type="Gene3D" id="1.10.3290.10">
    <property type="entry name" value="Fido-like domain"/>
    <property type="match status" value="1"/>
</dbReference>
<dbReference type="PANTHER" id="PTHR37542:SF2">
    <property type="entry name" value="PROTEIN KINASE DOMAIN-CONTAINING PROTEIN"/>
    <property type="match status" value="1"/>
</dbReference>
<dbReference type="Pfam" id="PF00241">
    <property type="entry name" value="Cofilin_ADF"/>
    <property type="match status" value="2"/>
</dbReference>
<feature type="domain" description="ADF-H" evidence="13">
    <location>
        <begin position="1888"/>
        <end position="2020"/>
    </location>
</feature>
<evidence type="ECO:0000256" key="7">
    <source>
        <dbReference type="ARBA" id="ARBA00023212"/>
    </source>
</evidence>
<feature type="region of interest" description="Disordered" evidence="11">
    <location>
        <begin position="1157"/>
        <end position="1230"/>
    </location>
</feature>
<evidence type="ECO:0000259" key="13">
    <source>
        <dbReference type="PROSITE" id="PS51263"/>
    </source>
</evidence>
<feature type="domain" description="WSC" evidence="12">
    <location>
        <begin position="1616"/>
        <end position="1710"/>
    </location>
</feature>
<feature type="compositionally biased region" description="Polar residues" evidence="11">
    <location>
        <begin position="1803"/>
        <end position="1817"/>
    </location>
</feature>
<comment type="similarity">
    <text evidence="3">Belongs to the actin-binding proteins ADF family. Twinfilin subfamily.</text>
</comment>
<feature type="compositionally biased region" description="Low complexity" evidence="11">
    <location>
        <begin position="1185"/>
        <end position="1197"/>
    </location>
</feature>
<dbReference type="InterPro" id="IPR002108">
    <property type="entry name" value="ADF-H"/>
</dbReference>
<dbReference type="InterPro" id="IPR002889">
    <property type="entry name" value="WSC_carb-bd"/>
</dbReference>
<evidence type="ECO:0000256" key="6">
    <source>
        <dbReference type="ARBA" id="ARBA00023203"/>
    </source>
</evidence>
<dbReference type="Pfam" id="PF02661">
    <property type="entry name" value="Fic"/>
    <property type="match status" value="1"/>
</dbReference>
<comment type="subcellular location">
    <subcellularLocation>
        <location evidence="2">Cytoplasm</location>
        <location evidence="2">Cell cortex</location>
    </subcellularLocation>
    <subcellularLocation>
        <location evidence="1">Cytoplasm</location>
        <location evidence="1">Cytoskeleton</location>
    </subcellularLocation>
</comment>
<dbReference type="InterPro" id="IPR029006">
    <property type="entry name" value="ADF-H/Gelsolin-like_dom_sf"/>
</dbReference>
<organism evidence="15 16">
    <name type="scientific">Gibberella zeae</name>
    <name type="common">Wheat head blight fungus</name>
    <name type="synonym">Fusarium graminearum</name>
    <dbReference type="NCBI Taxonomy" id="5518"/>
    <lineage>
        <taxon>Eukaryota</taxon>
        <taxon>Fungi</taxon>
        <taxon>Dikarya</taxon>
        <taxon>Ascomycota</taxon>
        <taxon>Pezizomycotina</taxon>
        <taxon>Sordariomycetes</taxon>
        <taxon>Hypocreomycetidae</taxon>
        <taxon>Hypocreales</taxon>
        <taxon>Nectriaceae</taxon>
        <taxon>Fusarium</taxon>
    </lineage>
</organism>
<feature type="region of interest" description="Disordered" evidence="11">
    <location>
        <begin position="1093"/>
        <end position="1144"/>
    </location>
</feature>
<keyword evidence="6" id="KW-0009">Actin-binding</keyword>
<evidence type="ECO:0000313" key="15">
    <source>
        <dbReference type="EMBL" id="CAG1996024.1"/>
    </source>
</evidence>